<evidence type="ECO:0000313" key="2">
    <source>
        <dbReference type="EMBL" id="RNL86051.1"/>
    </source>
</evidence>
<keyword evidence="3" id="KW-1185">Reference proteome</keyword>
<dbReference type="PIRSF" id="PIRSF017393">
    <property type="entry name" value="MTase_SAV2177"/>
    <property type="match status" value="1"/>
</dbReference>
<comment type="caution">
    <text evidence="2">The sequence shown here is derived from an EMBL/GenBank/DDBJ whole genome shotgun (WGS) entry which is preliminary data.</text>
</comment>
<dbReference type="GO" id="GO:0008168">
    <property type="term" value="F:methyltransferase activity"/>
    <property type="evidence" value="ECO:0007669"/>
    <property type="project" value="UniProtKB-KW"/>
</dbReference>
<evidence type="ECO:0000256" key="1">
    <source>
        <dbReference type="SAM" id="MobiDB-lite"/>
    </source>
</evidence>
<dbReference type="AlphaFoldDB" id="A0A3N0EE07"/>
<evidence type="ECO:0000313" key="3">
    <source>
        <dbReference type="Proteomes" id="UP000269198"/>
    </source>
</evidence>
<dbReference type="Gene3D" id="3.40.50.150">
    <property type="entry name" value="Vaccinia Virus protein VP39"/>
    <property type="match status" value="1"/>
</dbReference>
<dbReference type="GO" id="GO:0032259">
    <property type="term" value="P:methylation"/>
    <property type="evidence" value="ECO:0007669"/>
    <property type="project" value="UniProtKB-KW"/>
</dbReference>
<sequence length="274" mass="30005">MTESRDPRATPGPPQDVDTTVPHTARVWNYWLGGKDHFAVDRELGERIREFLPHVVEIARADRAFLVRAVSYLTREAGVRQFLDIGTGLPTANNTHEVAQSIAPEARIVYVDNDPLIMAHARALLVGTPEGVTDYVHADLRAPEAVLEAARDSLDLTQPVALILLGVVEHIPDFDEARAIVSRLVDALASGSYLMVAHDTNVVLGAKSDEAVRQWNENATPTITLRSPEEIARFFDGLEILEPGVVSTSLWRPDLTEVGEPAPVDAFCAVARKP</sequence>
<name>A0A3N0EE07_9ACTN</name>
<dbReference type="SUPFAM" id="SSF53335">
    <property type="entry name" value="S-adenosyl-L-methionine-dependent methyltransferases"/>
    <property type="match status" value="1"/>
</dbReference>
<gene>
    <name evidence="2" type="ORF">EFW17_05805</name>
</gene>
<dbReference type="RefSeq" id="WP_123200245.1">
    <property type="nucleotide sequence ID" value="NZ_RJMB01000004.1"/>
</dbReference>
<dbReference type="EMBL" id="RJMB01000004">
    <property type="protein sequence ID" value="RNL86051.1"/>
    <property type="molecule type" value="Genomic_DNA"/>
</dbReference>
<keyword evidence="2" id="KW-0489">Methyltransferase</keyword>
<dbReference type="Pfam" id="PF04672">
    <property type="entry name" value="Methyltransf_19"/>
    <property type="match status" value="1"/>
</dbReference>
<dbReference type="InterPro" id="IPR006764">
    <property type="entry name" value="SAM_dep_MeTrfase_SAV2177_type"/>
</dbReference>
<protein>
    <submittedName>
        <fullName evidence="2">SAM-dependent methyltransferase</fullName>
    </submittedName>
</protein>
<organism evidence="2 3">
    <name type="scientific">Halostreptopolyspora alba</name>
    <dbReference type="NCBI Taxonomy" id="2487137"/>
    <lineage>
        <taxon>Bacteria</taxon>
        <taxon>Bacillati</taxon>
        <taxon>Actinomycetota</taxon>
        <taxon>Actinomycetes</taxon>
        <taxon>Streptosporangiales</taxon>
        <taxon>Nocardiopsidaceae</taxon>
        <taxon>Halostreptopolyspora</taxon>
    </lineage>
</organism>
<keyword evidence="2" id="KW-0808">Transferase</keyword>
<dbReference type="Proteomes" id="UP000269198">
    <property type="component" value="Unassembled WGS sequence"/>
</dbReference>
<dbReference type="OrthoDB" id="3216820at2"/>
<reference evidence="2 3" key="1">
    <citation type="submission" date="2018-11" db="EMBL/GenBank/DDBJ databases">
        <title>The genome draft of YIM 96095.</title>
        <authorList>
            <person name="Tang S.-K."/>
            <person name="Chunyu W.-X."/>
            <person name="Feng Y.-Z."/>
        </authorList>
    </citation>
    <scope>NUCLEOTIDE SEQUENCE [LARGE SCALE GENOMIC DNA]</scope>
    <source>
        <strain evidence="2 3">YIM 96095</strain>
    </source>
</reference>
<dbReference type="CDD" id="cd02440">
    <property type="entry name" value="AdoMet_MTases"/>
    <property type="match status" value="1"/>
</dbReference>
<feature type="region of interest" description="Disordered" evidence="1">
    <location>
        <begin position="1"/>
        <end position="20"/>
    </location>
</feature>
<dbReference type="InterPro" id="IPR029063">
    <property type="entry name" value="SAM-dependent_MTases_sf"/>
</dbReference>
<accession>A0A3N0EE07</accession>
<proteinExistence type="predicted"/>